<evidence type="ECO:0000313" key="4">
    <source>
        <dbReference type="Proteomes" id="UP000283295"/>
    </source>
</evidence>
<sequence>MKMNIKAILKSSNNRIYKLLLVLIAGICMLIIVWPSDRRDSPQENTDDAESEIYGQTADSYADGQQATDSMADENYMDDVAAYTERLEKRLADVLGTMYGISDVQVMITVKDNGQKIALKDRNTAQSEDDDSSQTSVTEDTVFKESGSQSVPYVTKYVQPEIEGVVICCKGAENAEMSLKITNAVQALFDVQAHKIVILEAN</sequence>
<feature type="region of interest" description="Disordered" evidence="1">
    <location>
        <begin position="122"/>
        <end position="144"/>
    </location>
</feature>
<evidence type="ECO:0000313" key="3">
    <source>
        <dbReference type="EMBL" id="RGS44032.1"/>
    </source>
</evidence>
<proteinExistence type="predicted"/>
<feature type="transmembrane region" description="Helical" evidence="2">
    <location>
        <begin position="16"/>
        <end position="34"/>
    </location>
</feature>
<dbReference type="Proteomes" id="UP000283295">
    <property type="component" value="Unassembled WGS sequence"/>
</dbReference>
<accession>A0A3R5WMP5</accession>
<evidence type="ECO:0000256" key="1">
    <source>
        <dbReference type="SAM" id="MobiDB-lite"/>
    </source>
</evidence>
<dbReference type="AlphaFoldDB" id="A0A3R5WMP5"/>
<evidence type="ECO:0000256" key="2">
    <source>
        <dbReference type="SAM" id="Phobius"/>
    </source>
</evidence>
<comment type="caution">
    <text evidence="3">The sequence shown here is derived from an EMBL/GenBank/DDBJ whole genome shotgun (WGS) entry which is preliminary data.</text>
</comment>
<organism evidence="3 4">
    <name type="scientific">Coprococcus eutactus</name>
    <dbReference type="NCBI Taxonomy" id="33043"/>
    <lineage>
        <taxon>Bacteria</taxon>
        <taxon>Bacillati</taxon>
        <taxon>Bacillota</taxon>
        <taxon>Clostridia</taxon>
        <taxon>Lachnospirales</taxon>
        <taxon>Lachnospiraceae</taxon>
        <taxon>Coprococcus</taxon>
    </lineage>
</organism>
<protein>
    <recommendedName>
        <fullName evidence="5">Stage III sporulation protein AG</fullName>
    </recommendedName>
</protein>
<name>A0A3R5WMP5_9FIRM</name>
<dbReference type="OrthoDB" id="2061035at2"/>
<keyword evidence="2" id="KW-1133">Transmembrane helix</keyword>
<dbReference type="EMBL" id="QRVK01000002">
    <property type="protein sequence ID" value="RGS44032.1"/>
    <property type="molecule type" value="Genomic_DNA"/>
</dbReference>
<reference evidence="3 4" key="1">
    <citation type="submission" date="2018-08" db="EMBL/GenBank/DDBJ databases">
        <title>A genome reference for cultivated species of the human gut microbiota.</title>
        <authorList>
            <person name="Zou Y."/>
            <person name="Xue W."/>
            <person name="Luo G."/>
        </authorList>
    </citation>
    <scope>NUCLEOTIDE SEQUENCE [LARGE SCALE GENOMIC DNA]</scope>
    <source>
        <strain evidence="3 4">AF22-21</strain>
    </source>
</reference>
<keyword evidence="2" id="KW-0472">Membrane</keyword>
<evidence type="ECO:0008006" key="5">
    <source>
        <dbReference type="Google" id="ProtNLM"/>
    </source>
</evidence>
<gene>
    <name evidence="3" type="ORF">DWX94_01135</name>
</gene>
<keyword evidence="2" id="KW-0812">Transmembrane</keyword>
<feature type="region of interest" description="Disordered" evidence="1">
    <location>
        <begin position="39"/>
        <end position="64"/>
    </location>
</feature>
<dbReference type="RefSeq" id="WP_119201922.1">
    <property type="nucleotide sequence ID" value="NZ_WQPE01000010.1"/>
</dbReference>